<keyword evidence="2" id="KW-1185">Reference proteome</keyword>
<gene>
    <name evidence="1" type="ORF">KUF71_004056</name>
</gene>
<reference evidence="1" key="2">
    <citation type="journal article" date="2023" name="BMC Genomics">
        <title>Pest status, molecular evolution, and epigenetic factors derived from the genome assembly of Frankliniella fusca, a thysanopteran phytovirus vector.</title>
        <authorList>
            <person name="Catto M.A."/>
            <person name="Labadie P.E."/>
            <person name="Jacobson A.L."/>
            <person name="Kennedy G.G."/>
            <person name="Srinivasan R."/>
            <person name="Hunt B.G."/>
        </authorList>
    </citation>
    <scope>NUCLEOTIDE SEQUENCE</scope>
    <source>
        <strain evidence="1">PL_HMW_Pooled</strain>
    </source>
</reference>
<organism evidence="1 2">
    <name type="scientific">Frankliniella fusca</name>
    <dbReference type="NCBI Taxonomy" id="407009"/>
    <lineage>
        <taxon>Eukaryota</taxon>
        <taxon>Metazoa</taxon>
        <taxon>Ecdysozoa</taxon>
        <taxon>Arthropoda</taxon>
        <taxon>Hexapoda</taxon>
        <taxon>Insecta</taxon>
        <taxon>Pterygota</taxon>
        <taxon>Neoptera</taxon>
        <taxon>Paraneoptera</taxon>
        <taxon>Thysanoptera</taxon>
        <taxon>Terebrantia</taxon>
        <taxon>Thripoidea</taxon>
        <taxon>Thripidae</taxon>
        <taxon>Frankliniella</taxon>
    </lineage>
</organism>
<dbReference type="AlphaFoldDB" id="A0AAE1GVV3"/>
<evidence type="ECO:0000313" key="2">
    <source>
        <dbReference type="Proteomes" id="UP001219518"/>
    </source>
</evidence>
<dbReference type="Proteomes" id="UP001219518">
    <property type="component" value="Unassembled WGS sequence"/>
</dbReference>
<name>A0AAE1GVV3_9NEOP</name>
<comment type="caution">
    <text evidence="1">The sequence shown here is derived from an EMBL/GenBank/DDBJ whole genome shotgun (WGS) entry which is preliminary data.</text>
</comment>
<accession>A0AAE1GVV3</accession>
<reference evidence="1" key="1">
    <citation type="submission" date="2021-07" db="EMBL/GenBank/DDBJ databases">
        <authorList>
            <person name="Catto M.A."/>
            <person name="Jacobson A."/>
            <person name="Kennedy G."/>
            <person name="Labadie P."/>
            <person name="Hunt B.G."/>
            <person name="Srinivasan R."/>
        </authorList>
    </citation>
    <scope>NUCLEOTIDE SEQUENCE</scope>
    <source>
        <strain evidence="1">PL_HMW_Pooled</strain>
        <tissue evidence="1">Head</tissue>
    </source>
</reference>
<feature type="non-terminal residue" evidence="1">
    <location>
        <position position="187"/>
    </location>
</feature>
<dbReference type="EMBL" id="JAHWGI010000148">
    <property type="protein sequence ID" value="KAK3910182.1"/>
    <property type="molecule type" value="Genomic_DNA"/>
</dbReference>
<evidence type="ECO:0000313" key="1">
    <source>
        <dbReference type="EMBL" id="KAK3910182.1"/>
    </source>
</evidence>
<sequence>KSVCKLILCLIDDEEDDRIWEKVTVNVEEYRMMGDPSFRKHFRLTKPMFEELLIVLKDYLIVEGHLKRERRYFAHILLMVLWILATPDTFRSVALRFGVCPGKVHEYYAYIIEALRELGQFLIKWPNADQRQRMKASCERRSGFPGVVGIIDVCHVPISAPSEEPAAYRDYKNQYSISVQAVCDDRY</sequence>
<proteinExistence type="predicted"/>
<protein>
    <submittedName>
        <fullName evidence="1">Protein ANTAGONIST OF LIKE HETEROCHROMATIN PROTEIN 1</fullName>
    </submittedName>
</protein>